<evidence type="ECO:0000256" key="7">
    <source>
        <dbReference type="ARBA" id="ARBA00022723"/>
    </source>
</evidence>
<evidence type="ECO:0000256" key="13">
    <source>
        <dbReference type="PIRSR" id="PIRSR001400-1"/>
    </source>
</evidence>
<comment type="caution">
    <text evidence="18">The sequence shown here is derived from an EMBL/GenBank/DDBJ whole genome shotgun (WGS) entry which is preliminary data.</text>
</comment>
<keyword evidence="18" id="KW-0670">Pyruvate</keyword>
<dbReference type="PANTHER" id="PTHR11902">
    <property type="entry name" value="ENOLASE"/>
    <property type="match status" value="1"/>
</dbReference>
<evidence type="ECO:0000256" key="15">
    <source>
        <dbReference type="PIRSR" id="PIRSR001400-3"/>
    </source>
</evidence>
<dbReference type="PROSITE" id="PS00164">
    <property type="entry name" value="ENOLASE"/>
    <property type="match status" value="1"/>
</dbReference>
<evidence type="ECO:0000256" key="8">
    <source>
        <dbReference type="ARBA" id="ARBA00022842"/>
    </source>
</evidence>
<dbReference type="GO" id="GO:0004634">
    <property type="term" value="F:phosphopyruvate hydratase activity"/>
    <property type="evidence" value="ECO:0007669"/>
    <property type="project" value="UniProtKB-UniRule"/>
</dbReference>
<feature type="binding site" evidence="14">
    <location>
        <position position="154"/>
    </location>
    <ligand>
        <name>substrate</name>
    </ligand>
</feature>
<evidence type="ECO:0000256" key="3">
    <source>
        <dbReference type="ARBA" id="ARBA00012058"/>
    </source>
</evidence>
<dbReference type="InterPro" id="IPR020810">
    <property type="entry name" value="Enolase_C"/>
</dbReference>
<evidence type="ECO:0000259" key="17">
    <source>
        <dbReference type="SMART" id="SM01193"/>
    </source>
</evidence>
<feature type="binding site" evidence="14">
    <location>
        <position position="163"/>
    </location>
    <ligand>
        <name>substrate</name>
    </ligand>
</feature>
<dbReference type="InterPro" id="IPR020811">
    <property type="entry name" value="Enolase_N"/>
</dbReference>
<feature type="binding site" evidence="14">
    <location>
        <position position="400"/>
    </location>
    <ligand>
        <name>substrate</name>
    </ligand>
</feature>
<evidence type="ECO:0000259" key="16">
    <source>
        <dbReference type="SMART" id="SM01192"/>
    </source>
</evidence>
<evidence type="ECO:0000313" key="19">
    <source>
        <dbReference type="Proteomes" id="UP000246278"/>
    </source>
</evidence>
<accession>A0A317T7Y9</accession>
<dbReference type="GO" id="GO:0006096">
    <property type="term" value="P:glycolytic process"/>
    <property type="evidence" value="ECO:0007669"/>
    <property type="project" value="UniProtKB-UniRule"/>
</dbReference>
<feature type="binding site" evidence="12">
    <location>
        <position position="349"/>
    </location>
    <ligand>
        <name>(2R)-2-phosphoglycerate</name>
        <dbReference type="ChEBI" id="CHEBI:58289"/>
    </ligand>
</feature>
<dbReference type="NCBIfam" id="TIGR01060">
    <property type="entry name" value="eno"/>
    <property type="match status" value="1"/>
</dbReference>
<feature type="binding site" evidence="14">
    <location>
        <position position="297"/>
    </location>
    <ligand>
        <name>substrate</name>
    </ligand>
</feature>
<dbReference type="GO" id="GO:0000287">
    <property type="term" value="F:magnesium ion binding"/>
    <property type="evidence" value="ECO:0007669"/>
    <property type="project" value="UniProtKB-UniRule"/>
</dbReference>
<keyword evidence="8 12" id="KW-0460">Magnesium</keyword>
<dbReference type="InterPro" id="IPR020809">
    <property type="entry name" value="Enolase_CS"/>
</dbReference>
<feature type="binding site" evidence="12">
    <location>
        <position position="162"/>
    </location>
    <ligand>
        <name>(2R)-2-phosphoglycerate</name>
        <dbReference type="ChEBI" id="CHEBI:58289"/>
    </ligand>
</feature>
<dbReference type="Gene3D" id="3.20.20.120">
    <property type="entry name" value="Enolase-like C-terminal domain"/>
    <property type="match status" value="1"/>
</dbReference>
<organism evidence="18 19">
    <name type="scientific">Prosthecochloris marina</name>
    <dbReference type="NCBI Taxonomy" id="2017681"/>
    <lineage>
        <taxon>Bacteria</taxon>
        <taxon>Pseudomonadati</taxon>
        <taxon>Chlorobiota</taxon>
        <taxon>Chlorobiia</taxon>
        <taxon>Chlorobiales</taxon>
        <taxon>Chlorobiaceae</taxon>
        <taxon>Prosthecochloris</taxon>
    </lineage>
</organism>
<dbReference type="GO" id="GO:0005576">
    <property type="term" value="C:extracellular region"/>
    <property type="evidence" value="ECO:0007669"/>
    <property type="project" value="UniProtKB-SubCell"/>
</dbReference>
<evidence type="ECO:0000313" key="18">
    <source>
        <dbReference type="EMBL" id="PWW82430.1"/>
    </source>
</evidence>
<evidence type="ECO:0000256" key="5">
    <source>
        <dbReference type="ARBA" id="ARBA00022490"/>
    </source>
</evidence>
<dbReference type="PIRSF" id="PIRSF001400">
    <property type="entry name" value="Enolase"/>
    <property type="match status" value="1"/>
</dbReference>
<proteinExistence type="inferred from homology"/>
<keyword evidence="10 12" id="KW-0456">Lyase</keyword>
<dbReference type="PANTHER" id="PTHR11902:SF1">
    <property type="entry name" value="ENOLASE"/>
    <property type="match status" value="1"/>
</dbReference>
<feature type="active site" description="Proton donor" evidence="12 13">
    <location>
        <position position="204"/>
    </location>
</feature>
<keyword evidence="19" id="KW-1185">Reference proteome</keyword>
<dbReference type="EMBL" id="PDNZ01000003">
    <property type="protein sequence ID" value="PWW82430.1"/>
    <property type="molecule type" value="Genomic_DNA"/>
</dbReference>
<comment type="function">
    <text evidence="11 12">Catalyzes the reversible conversion of 2-phosphoglycerate (2-PG) into phosphoenolpyruvate (PEP). It is essential for the degradation of carbohydrates via glycolysis.</text>
</comment>
<evidence type="ECO:0000256" key="9">
    <source>
        <dbReference type="ARBA" id="ARBA00023152"/>
    </source>
</evidence>
<evidence type="ECO:0000256" key="10">
    <source>
        <dbReference type="ARBA" id="ARBA00023239"/>
    </source>
</evidence>
<feature type="binding site" evidence="14">
    <location>
        <position position="324"/>
    </location>
    <ligand>
        <name>substrate</name>
    </ligand>
</feature>
<feature type="binding site" evidence="12">
    <location>
        <position position="379"/>
    </location>
    <ligand>
        <name>(2R)-2-phosphoglycerate</name>
        <dbReference type="ChEBI" id="CHEBI:58289"/>
    </ligand>
</feature>
<protein>
    <recommendedName>
        <fullName evidence="4 12">Enolase</fullName>
        <ecNumber evidence="3 12">4.2.1.11</ecNumber>
    </recommendedName>
    <alternativeName>
        <fullName evidence="12">2-phospho-D-glycerate hydro-lyase</fullName>
    </alternativeName>
    <alternativeName>
        <fullName evidence="12">2-phosphoglycerate dehydratase</fullName>
    </alternativeName>
</protein>
<comment type="similarity">
    <text evidence="2 12">Belongs to the enolase family.</text>
</comment>
<comment type="catalytic activity">
    <reaction evidence="12">
        <text>(2R)-2-phosphoglycerate = phosphoenolpyruvate + H2O</text>
        <dbReference type="Rhea" id="RHEA:10164"/>
        <dbReference type="ChEBI" id="CHEBI:15377"/>
        <dbReference type="ChEBI" id="CHEBI:58289"/>
        <dbReference type="ChEBI" id="CHEBI:58702"/>
        <dbReference type="EC" id="4.2.1.11"/>
    </reaction>
</comment>
<evidence type="ECO:0000256" key="1">
    <source>
        <dbReference type="ARBA" id="ARBA00005031"/>
    </source>
</evidence>
<dbReference type="InterPro" id="IPR036849">
    <property type="entry name" value="Enolase-like_C_sf"/>
</dbReference>
<dbReference type="FunFam" id="3.30.390.10:FF:000001">
    <property type="entry name" value="Enolase"/>
    <property type="match status" value="1"/>
</dbReference>
<dbReference type="PRINTS" id="PR00148">
    <property type="entry name" value="ENOLASE"/>
</dbReference>
<dbReference type="RefSeq" id="WP_110022904.1">
    <property type="nucleotide sequence ID" value="NZ_PDNZ01000003.1"/>
</dbReference>
<gene>
    <name evidence="12" type="primary">eno</name>
    <name evidence="18" type="ORF">CR164_05390</name>
</gene>
<dbReference type="GO" id="GO:0009986">
    <property type="term" value="C:cell surface"/>
    <property type="evidence" value="ECO:0007669"/>
    <property type="project" value="UniProtKB-SubCell"/>
</dbReference>
<feature type="active site" description="Proton acceptor" evidence="12 13">
    <location>
        <position position="349"/>
    </location>
</feature>
<dbReference type="GO" id="GO:0000015">
    <property type="term" value="C:phosphopyruvate hydratase complex"/>
    <property type="evidence" value="ECO:0007669"/>
    <property type="project" value="InterPro"/>
</dbReference>
<keyword evidence="5 12" id="KW-0963">Cytoplasm</keyword>
<feature type="binding site" evidence="12 15">
    <location>
        <position position="324"/>
    </location>
    <ligand>
        <name>Mg(2+)</name>
        <dbReference type="ChEBI" id="CHEBI:18420"/>
    </ligand>
</feature>
<dbReference type="EC" id="4.2.1.11" evidence="3 12"/>
<evidence type="ECO:0000256" key="12">
    <source>
        <dbReference type="HAMAP-Rule" id="MF_00318"/>
    </source>
</evidence>
<evidence type="ECO:0000256" key="2">
    <source>
        <dbReference type="ARBA" id="ARBA00009604"/>
    </source>
</evidence>
<dbReference type="Gene3D" id="3.30.390.10">
    <property type="entry name" value="Enolase-like, N-terminal domain"/>
    <property type="match status" value="1"/>
</dbReference>
<keyword evidence="7 12" id="KW-0479">Metal-binding</keyword>
<dbReference type="UniPathway" id="UPA00109">
    <property type="reaction ID" value="UER00187"/>
</dbReference>
<dbReference type="InterPro" id="IPR000941">
    <property type="entry name" value="Enolase"/>
</dbReference>
<keyword evidence="9 12" id="KW-0324">Glycolysis</keyword>
<comment type="cofactor">
    <cofactor evidence="15">
        <name>Mg(2+)</name>
        <dbReference type="ChEBI" id="CHEBI:18420"/>
    </cofactor>
    <text evidence="15">Mg(2+) is required for catalysis and for stabilizing the dimer.</text>
</comment>
<dbReference type="SFLD" id="SFLDF00002">
    <property type="entry name" value="enolase"/>
    <property type="match status" value="1"/>
</dbReference>
<dbReference type="CDD" id="cd03313">
    <property type="entry name" value="enolase"/>
    <property type="match status" value="1"/>
</dbReference>
<evidence type="ECO:0000256" key="6">
    <source>
        <dbReference type="ARBA" id="ARBA00022525"/>
    </source>
</evidence>
<dbReference type="Pfam" id="PF00113">
    <property type="entry name" value="Enolase_C"/>
    <property type="match status" value="1"/>
</dbReference>
<keyword evidence="6 12" id="KW-0964">Secreted</keyword>
<sequence length="437" mass="46786">MPLITNVVARQILDSRGNPTVEVDVLTETSYGRAAVPSGASTGIHEAVELRDGDGDVYLGKSVMKAVDNVNTVINDRLRGMHVTEQTEIDNTLIALDGTPNKSNLGANAILGVSLACAKAAAEYSGLALFRYIGGTLANTLPVPMMNVLNGGAHADNTVDFQEFMIMPIGFTAYSDALRCGVEVFHALKALLKSKGLSTAVGDEGGFAPNLGSNEEAIEVVIEAVGKAGYKVGSPTNAGGLGEAQVMIALDPASSEFYDVERKKYVFKKSSGKELESGEMAEYWEKWCGDYPIISIEDGMAEDDWDGWKVLTEKIGARVQLVGDDLFVTNTSRLSDGIGRRVGNSILIKVNQIGTLTETLQAIDLAKRNGYTSVISHRSGETEDTTIAQIAVATNAGQIKTGSLSRSDRMAKYNELLRIEEELGVEAYYPGARAFRV</sequence>
<evidence type="ECO:0000256" key="14">
    <source>
        <dbReference type="PIRSR" id="PIRSR001400-2"/>
    </source>
</evidence>
<comment type="cofactor">
    <cofactor evidence="12">
        <name>Mg(2+)</name>
        <dbReference type="ChEBI" id="CHEBI:18420"/>
    </cofactor>
    <text evidence="12">Binds a second Mg(2+) ion via substrate during catalysis.</text>
</comment>
<dbReference type="SUPFAM" id="SSF51604">
    <property type="entry name" value="Enolase C-terminal domain-like"/>
    <property type="match status" value="1"/>
</dbReference>
<feature type="binding site" evidence="12 15">
    <location>
        <position position="251"/>
    </location>
    <ligand>
        <name>Mg(2+)</name>
        <dbReference type="ChEBI" id="CHEBI:18420"/>
    </ligand>
</feature>
<dbReference type="SMART" id="SM01192">
    <property type="entry name" value="Enolase_C"/>
    <property type="match status" value="1"/>
</dbReference>
<dbReference type="Proteomes" id="UP000246278">
    <property type="component" value="Unassembled WGS sequence"/>
</dbReference>
<dbReference type="AlphaFoldDB" id="A0A317T7Y9"/>
<feature type="binding site" evidence="12">
    <location>
        <position position="400"/>
    </location>
    <ligand>
        <name>(2R)-2-phosphoglycerate</name>
        <dbReference type="ChEBI" id="CHEBI:58289"/>
    </ligand>
</feature>
<dbReference type="FunFam" id="3.20.20.120:FF:000001">
    <property type="entry name" value="Enolase"/>
    <property type="match status" value="1"/>
</dbReference>
<comment type="subcellular location">
    <subcellularLocation>
        <location evidence="12">Cytoplasm</location>
    </subcellularLocation>
    <subcellularLocation>
        <location evidence="12">Secreted</location>
    </subcellularLocation>
    <subcellularLocation>
        <location evidence="12">Cell surface</location>
    </subcellularLocation>
    <text evidence="12">Fractions of enolase are present in both the cytoplasm and on the cell surface.</text>
</comment>
<dbReference type="SFLD" id="SFLDG00178">
    <property type="entry name" value="enolase"/>
    <property type="match status" value="1"/>
</dbReference>
<feature type="binding site" evidence="14">
    <location>
        <begin position="376"/>
        <end position="379"/>
    </location>
    <ligand>
        <name>substrate</name>
    </ligand>
</feature>
<dbReference type="Pfam" id="PF03952">
    <property type="entry name" value="Enolase_N"/>
    <property type="match status" value="1"/>
</dbReference>
<feature type="domain" description="Enolase C-terminal TIM barrel" evidence="16">
    <location>
        <begin position="138"/>
        <end position="437"/>
    </location>
</feature>
<dbReference type="SUPFAM" id="SSF54826">
    <property type="entry name" value="Enolase N-terminal domain-like"/>
    <property type="match status" value="1"/>
</dbReference>
<dbReference type="SFLD" id="SFLDS00001">
    <property type="entry name" value="Enolase"/>
    <property type="match status" value="1"/>
</dbReference>
<feature type="domain" description="Enolase N-terminal" evidence="17">
    <location>
        <begin position="4"/>
        <end position="133"/>
    </location>
</feature>
<reference evidence="19" key="1">
    <citation type="submission" date="2017-10" db="EMBL/GenBank/DDBJ databases">
        <authorList>
            <person name="Gaisin V.A."/>
            <person name="Rysina M.S."/>
            <person name="Grouzdev D.S."/>
        </authorList>
    </citation>
    <scope>NUCLEOTIDE SEQUENCE [LARGE SCALE GENOMIC DNA]</scope>
    <source>
        <strain evidence="19">V1</strain>
    </source>
</reference>
<dbReference type="OrthoDB" id="9804716at2"/>
<feature type="binding site" evidence="12">
    <location>
        <position position="378"/>
    </location>
    <ligand>
        <name>(2R)-2-phosphoglycerate</name>
        <dbReference type="ChEBI" id="CHEBI:58289"/>
    </ligand>
</feature>
<dbReference type="SMART" id="SM01193">
    <property type="entry name" value="Enolase_N"/>
    <property type="match status" value="1"/>
</dbReference>
<comment type="pathway">
    <text evidence="1 12">Carbohydrate degradation; glycolysis; pyruvate from D-glyceraldehyde 3-phosphate: step 4/5.</text>
</comment>
<dbReference type="HAMAP" id="MF_00318">
    <property type="entry name" value="Enolase"/>
    <property type="match status" value="1"/>
</dbReference>
<feature type="binding site" evidence="12 15">
    <location>
        <position position="297"/>
    </location>
    <ligand>
        <name>Mg(2+)</name>
        <dbReference type="ChEBI" id="CHEBI:18420"/>
    </ligand>
</feature>
<dbReference type="InterPro" id="IPR029017">
    <property type="entry name" value="Enolase-like_N"/>
</dbReference>
<name>A0A317T7Y9_9CHLB</name>
<evidence type="ECO:0000256" key="4">
    <source>
        <dbReference type="ARBA" id="ARBA00017068"/>
    </source>
</evidence>
<evidence type="ECO:0000256" key="11">
    <source>
        <dbReference type="ARBA" id="ARBA00045763"/>
    </source>
</evidence>